<keyword evidence="6 9" id="KW-0539">Nucleus</keyword>
<evidence type="ECO:0000256" key="5">
    <source>
        <dbReference type="ARBA" id="ARBA00022679"/>
    </source>
</evidence>
<dbReference type="STRING" id="1314785.A0A165HCY8"/>
<comment type="function">
    <text evidence="9">Catalytic component of the histone acetylase B (HAT-B) complex. Has intrinsic substrate specificity that modifies lysine in recognition sequence GXGKXG. Involved in DNA double-strand break repair.</text>
</comment>
<proteinExistence type="inferred from homology"/>
<feature type="binding site" evidence="11">
    <location>
        <position position="300"/>
    </location>
    <ligand>
        <name>acetyl-CoA</name>
        <dbReference type="ChEBI" id="CHEBI:57288"/>
    </ligand>
</feature>
<gene>
    <name evidence="14" type="ORF">LAESUDRAFT_642721</name>
</gene>
<dbReference type="Proteomes" id="UP000076871">
    <property type="component" value="Unassembled WGS sequence"/>
</dbReference>
<dbReference type="InterPro" id="IPR019467">
    <property type="entry name" value="Hat1_N"/>
</dbReference>
<comment type="catalytic activity">
    <reaction evidence="8 9">
        <text>L-lysyl-[protein] + acetyl-CoA = N(6)-acetyl-L-lysyl-[protein] + CoA + H(+)</text>
        <dbReference type="Rhea" id="RHEA:45948"/>
        <dbReference type="Rhea" id="RHEA-COMP:9752"/>
        <dbReference type="Rhea" id="RHEA-COMP:10731"/>
        <dbReference type="ChEBI" id="CHEBI:15378"/>
        <dbReference type="ChEBI" id="CHEBI:29969"/>
        <dbReference type="ChEBI" id="CHEBI:57287"/>
        <dbReference type="ChEBI" id="CHEBI:57288"/>
        <dbReference type="ChEBI" id="CHEBI:61930"/>
        <dbReference type="EC" id="2.3.1.48"/>
    </reaction>
</comment>
<dbReference type="Gene3D" id="1.10.10.390">
    <property type="match status" value="1"/>
</dbReference>
<dbReference type="FunCoup" id="A0A165HCY8">
    <property type="interactions" value="762"/>
</dbReference>
<evidence type="ECO:0000256" key="8">
    <source>
        <dbReference type="ARBA" id="ARBA00048017"/>
    </source>
</evidence>
<evidence type="ECO:0000256" key="9">
    <source>
        <dbReference type="PIRNR" id="PIRNR038084"/>
    </source>
</evidence>
<feature type="binding site" evidence="11">
    <location>
        <begin position="253"/>
        <end position="255"/>
    </location>
    <ligand>
        <name>acetyl-CoA</name>
        <dbReference type="ChEBI" id="CHEBI:57288"/>
    </ligand>
</feature>
<dbReference type="InterPro" id="IPR016181">
    <property type="entry name" value="Acyl_CoA_acyltransferase"/>
</dbReference>
<feature type="region of interest" description="Interaction with histone H4 N-terminus" evidence="11">
    <location>
        <begin position="237"/>
        <end position="239"/>
    </location>
</feature>
<reference evidence="14 15" key="1">
    <citation type="journal article" date="2016" name="Mol. Biol. Evol.">
        <title>Comparative Genomics of Early-Diverging Mushroom-Forming Fungi Provides Insights into the Origins of Lignocellulose Decay Capabilities.</title>
        <authorList>
            <person name="Nagy L.G."/>
            <person name="Riley R."/>
            <person name="Tritt A."/>
            <person name="Adam C."/>
            <person name="Daum C."/>
            <person name="Floudas D."/>
            <person name="Sun H."/>
            <person name="Yadav J.S."/>
            <person name="Pangilinan J."/>
            <person name="Larsson K.H."/>
            <person name="Matsuura K."/>
            <person name="Barry K."/>
            <person name="Labutti K."/>
            <person name="Kuo R."/>
            <person name="Ohm R.A."/>
            <person name="Bhattacharya S.S."/>
            <person name="Shirouzu T."/>
            <person name="Yoshinaga Y."/>
            <person name="Martin F.M."/>
            <person name="Grigoriev I.V."/>
            <person name="Hibbett D.S."/>
        </authorList>
    </citation>
    <scope>NUCLEOTIDE SEQUENCE [LARGE SCALE GENOMIC DNA]</scope>
    <source>
        <strain evidence="14 15">93-53</strain>
    </source>
</reference>
<keyword evidence="5 9" id="KW-0808">Transferase</keyword>
<dbReference type="InterPro" id="IPR013523">
    <property type="entry name" value="Hist_AcTrfase_HAT1_C"/>
</dbReference>
<evidence type="ECO:0000256" key="6">
    <source>
        <dbReference type="ARBA" id="ARBA00023242"/>
    </source>
</evidence>
<protein>
    <recommendedName>
        <fullName evidence="4 9">Histone acetyltransferase type B catalytic subunit</fullName>
        <ecNumber evidence="3 9">2.3.1.48</ecNumber>
    </recommendedName>
</protein>
<dbReference type="Pfam" id="PF10394">
    <property type="entry name" value="Hat1_N"/>
    <property type="match status" value="1"/>
</dbReference>
<evidence type="ECO:0000259" key="13">
    <source>
        <dbReference type="Pfam" id="PF10394"/>
    </source>
</evidence>
<organism evidence="14 15">
    <name type="scientific">Laetiporus sulphureus 93-53</name>
    <dbReference type="NCBI Taxonomy" id="1314785"/>
    <lineage>
        <taxon>Eukaryota</taxon>
        <taxon>Fungi</taxon>
        <taxon>Dikarya</taxon>
        <taxon>Basidiomycota</taxon>
        <taxon>Agaricomycotina</taxon>
        <taxon>Agaricomycetes</taxon>
        <taxon>Polyporales</taxon>
        <taxon>Laetiporus</taxon>
    </lineage>
</organism>
<evidence type="ECO:0000256" key="7">
    <source>
        <dbReference type="ARBA" id="ARBA00023315"/>
    </source>
</evidence>
<dbReference type="InterPro" id="IPR037113">
    <property type="entry name" value="Hat1_N_sf"/>
</dbReference>
<dbReference type="InterPro" id="IPR017380">
    <property type="entry name" value="Hist_AcTrfase_B-typ_cat-su"/>
</dbReference>
<feature type="binding site" evidence="11">
    <location>
        <begin position="260"/>
        <end position="266"/>
    </location>
    <ligand>
        <name>acetyl-CoA</name>
        <dbReference type="ChEBI" id="CHEBI:57288"/>
    </ligand>
</feature>
<dbReference type="GO" id="GO:0005634">
    <property type="term" value="C:nucleus"/>
    <property type="evidence" value="ECO:0007669"/>
    <property type="project" value="UniProtKB-SubCell"/>
</dbReference>
<comment type="subunit">
    <text evidence="9">Component of the HAT-B complex composed of at least HAT1 and HAT2. The HAT-B complex binds to histone H4 tail.</text>
</comment>
<sequence>MAPPAVSPAPLPTAWTADANEALSDPPTVRAKEDKASLHAREAYEGFHPTFTYPIFGEDEKIYGYRDLSIDLKFASGSLAQLLRVRFSDKLPASSAVDDIQGTLSKFIPPGYYTDETEFLARVEQDATSFTPPGTRIFSYTRPASTLSRKGKHVAIPQVLSPEDEETVDFEAYHSTWDTPGFREYHRRMQLFILLYIEAGSYIREDEGSWEFVVLCRKRRSDPTVETYHFVGYATLYPFYCFPEKVRMRISQFVILPPYQQEGHGSALYTAVYHHVLASPLIAELTVEDPAEAFEDLRDRNDLKLLLGNERFMREALGEAGGFGAVSGFGRVGRTRGGRGEKVNGVGAARKRGRLGPPADKAWVEKWRVELKIASRQFHRLVEMLQLRYLDPSDVRGQRAYRLQVKERLFRFNYEILAQLDKKDRQEKLEETFRTVREDYERILALVNW</sequence>
<dbReference type="RefSeq" id="XP_040769306.1">
    <property type="nucleotide sequence ID" value="XM_040903744.1"/>
</dbReference>
<keyword evidence="15" id="KW-1185">Reference proteome</keyword>
<feature type="active site" description="Proton donor/acceptor" evidence="10">
    <location>
        <position position="288"/>
    </location>
</feature>
<feature type="region of interest" description="Interaction with histone H4 N-terminus" evidence="11">
    <location>
        <begin position="58"/>
        <end position="60"/>
    </location>
</feature>
<dbReference type="GO" id="GO:0031509">
    <property type="term" value="P:subtelomeric heterochromatin formation"/>
    <property type="evidence" value="ECO:0007669"/>
    <property type="project" value="InterPro"/>
</dbReference>
<dbReference type="PIRSF" id="PIRSF038084">
    <property type="entry name" value="HAT-B_cat"/>
    <property type="match status" value="1"/>
</dbReference>
<dbReference type="GO" id="GO:0004402">
    <property type="term" value="F:histone acetyltransferase activity"/>
    <property type="evidence" value="ECO:0007669"/>
    <property type="project" value="UniProtKB-UniRule"/>
</dbReference>
<dbReference type="PANTHER" id="PTHR12046">
    <property type="entry name" value="HISTONE ACETYLTRANSFERASE TYPE B CATALYTIC SUBUNIT"/>
    <property type="match status" value="1"/>
</dbReference>
<evidence type="ECO:0000256" key="3">
    <source>
        <dbReference type="ARBA" id="ARBA00013184"/>
    </source>
</evidence>
<dbReference type="EMBL" id="KV427607">
    <property type="protein sequence ID" value="KZT11566.1"/>
    <property type="molecule type" value="Genomic_DNA"/>
</dbReference>
<feature type="domain" description="Histone acetyl transferase HAT1 N-terminal" evidence="13">
    <location>
        <begin position="15"/>
        <end position="198"/>
    </location>
</feature>
<evidence type="ECO:0000256" key="4">
    <source>
        <dbReference type="ARBA" id="ARBA00021268"/>
    </source>
</evidence>
<evidence type="ECO:0000256" key="2">
    <source>
        <dbReference type="ARBA" id="ARBA00010543"/>
    </source>
</evidence>
<keyword evidence="9" id="KW-0963">Cytoplasm</keyword>
<comment type="similarity">
    <text evidence="2 9">Belongs to the HAT1 family.</text>
</comment>
<comment type="subcellular location">
    <subcellularLocation>
        <location evidence="9">Cytoplasm</location>
    </subcellularLocation>
    <subcellularLocation>
        <location evidence="1 9">Nucleus</location>
    </subcellularLocation>
</comment>
<name>A0A165HCY8_9APHY</name>
<dbReference type="AlphaFoldDB" id="A0A165HCY8"/>
<evidence type="ECO:0000256" key="11">
    <source>
        <dbReference type="PIRSR" id="PIRSR038084-2"/>
    </source>
</evidence>
<keyword evidence="7 9" id="KW-0012">Acyltransferase</keyword>
<dbReference type="OrthoDB" id="10253098at2759"/>
<feature type="site" description="Interaction with histone H4 N-terminus" evidence="12">
    <location>
        <position position="210"/>
    </location>
</feature>
<dbReference type="SUPFAM" id="SSF55729">
    <property type="entry name" value="Acyl-CoA N-acyltransferases (Nat)"/>
    <property type="match status" value="1"/>
</dbReference>
<dbReference type="Pfam" id="PF21184">
    <property type="entry name" value="HAT1_C_fung"/>
    <property type="match status" value="1"/>
</dbReference>
<dbReference type="InParanoid" id="A0A165HCY8"/>
<dbReference type="Gene3D" id="3.40.630.30">
    <property type="match status" value="1"/>
</dbReference>
<evidence type="ECO:0000313" key="15">
    <source>
        <dbReference type="Proteomes" id="UP000076871"/>
    </source>
</evidence>
<dbReference type="GO" id="GO:0000781">
    <property type="term" value="C:chromosome, telomeric region"/>
    <property type="evidence" value="ECO:0007669"/>
    <property type="project" value="GOC"/>
</dbReference>
<dbReference type="GO" id="GO:0042393">
    <property type="term" value="F:histone binding"/>
    <property type="evidence" value="ECO:0007669"/>
    <property type="project" value="InterPro"/>
</dbReference>
<evidence type="ECO:0000256" key="12">
    <source>
        <dbReference type="PIRSR" id="PIRSR038084-3"/>
    </source>
</evidence>
<accession>A0A165HCY8</accession>
<evidence type="ECO:0000256" key="1">
    <source>
        <dbReference type="ARBA" id="ARBA00004123"/>
    </source>
</evidence>
<dbReference type="GO" id="GO:0005737">
    <property type="term" value="C:cytoplasm"/>
    <property type="evidence" value="ECO:0007669"/>
    <property type="project" value="UniProtKB-SubCell"/>
</dbReference>
<evidence type="ECO:0000313" key="14">
    <source>
        <dbReference type="EMBL" id="KZT11566.1"/>
    </source>
</evidence>
<dbReference type="Gene3D" id="3.90.360.10">
    <property type="entry name" value="Histone acetyl transferase 1 (HAT1), N-terminal domain"/>
    <property type="match status" value="1"/>
</dbReference>
<dbReference type="EC" id="2.3.1.48" evidence="3 9"/>
<dbReference type="GeneID" id="63820774"/>
<evidence type="ECO:0000256" key="10">
    <source>
        <dbReference type="PIRSR" id="PIRSR038084-1"/>
    </source>
</evidence>